<dbReference type="AlphaFoldDB" id="A0A176XGM7"/>
<comment type="caution">
    <text evidence="1">The sequence shown here is derived from an EMBL/GenBank/DDBJ whole genome shotgun (WGS) entry which is preliminary data.</text>
</comment>
<accession>A0A176XGM7</accession>
<protein>
    <submittedName>
        <fullName evidence="1">Uncharacterized protein</fullName>
    </submittedName>
</protein>
<evidence type="ECO:0000313" key="1">
    <source>
        <dbReference type="EMBL" id="OAE48940.1"/>
    </source>
</evidence>
<dbReference type="Proteomes" id="UP000077098">
    <property type="component" value="Unassembled WGS sequence"/>
</dbReference>
<reference evidence="1 2" key="1">
    <citation type="submission" date="2016-05" db="EMBL/GenBank/DDBJ databases">
        <authorList>
            <person name="Lavstsen T."/>
            <person name="Jespersen J.S."/>
        </authorList>
    </citation>
    <scope>NUCLEOTIDE SEQUENCE [LARGE SCALE GENOMIC DNA]</scope>
    <source>
        <strain evidence="1 2">KCJ1736</strain>
    </source>
</reference>
<dbReference type="RefSeq" id="WP_063947585.1">
    <property type="nucleotide sequence ID" value="NZ_LXPS01000004.1"/>
</dbReference>
<name>A0A176XGM7_AGRTU</name>
<dbReference type="EMBL" id="LXPS01000004">
    <property type="protein sequence ID" value="OAE48940.1"/>
    <property type="molecule type" value="Genomic_DNA"/>
</dbReference>
<proteinExistence type="predicted"/>
<gene>
    <name evidence="1" type="ORF">A7J57_20605</name>
</gene>
<organism evidence="1 2">
    <name type="scientific">Agrobacterium tumefaciens</name>
    <dbReference type="NCBI Taxonomy" id="358"/>
    <lineage>
        <taxon>Bacteria</taxon>
        <taxon>Pseudomonadati</taxon>
        <taxon>Pseudomonadota</taxon>
        <taxon>Alphaproteobacteria</taxon>
        <taxon>Hyphomicrobiales</taxon>
        <taxon>Rhizobiaceae</taxon>
        <taxon>Rhizobium/Agrobacterium group</taxon>
        <taxon>Agrobacterium</taxon>
        <taxon>Agrobacterium tumefaciens complex</taxon>
    </lineage>
</organism>
<evidence type="ECO:0000313" key="2">
    <source>
        <dbReference type="Proteomes" id="UP000077098"/>
    </source>
</evidence>
<sequence>MYYLSAYQTGQFGYVHALATATEWDAWLVTVIPNVLDANVRSRLRSNLKHILVGMEMKAGLITPHATRGAGNASVLFEPYYTVMIFEFCVGAFSVCEGLGTAFRLRDVGNNGANAPRIAPNHWIASLVAVADPNGNLDLEAKVRGIKSVRDKMHQDRLGARQEIDWHAFSYDDAFLPAKSAILALLQIDPHHVPAATNLTA</sequence>